<comment type="pathway">
    <text evidence="2">Amino-acid degradation; L-lysine degradation via saccharopine pathway; glutaryl-CoA from L-lysine: step 6/6.</text>
</comment>
<dbReference type="GO" id="GO:0005739">
    <property type="term" value="C:mitochondrion"/>
    <property type="evidence" value="ECO:0007669"/>
    <property type="project" value="TreeGrafter"/>
</dbReference>
<dbReference type="GO" id="GO:0006099">
    <property type="term" value="P:tricarboxylic acid cycle"/>
    <property type="evidence" value="ECO:0007669"/>
    <property type="project" value="UniProtKB-KW"/>
</dbReference>
<dbReference type="PANTHER" id="PTHR43416">
    <property type="entry name" value="DIHYDROLIPOYLLYSINE-RESIDUE SUCCINYLTRANSFERASE COMPONENT OF 2-OXOGLUTARATE DEHYDROGENASE COMPLEX, MITOCHONDRIAL-RELATED"/>
    <property type="match status" value="1"/>
</dbReference>
<dbReference type="OrthoDB" id="5391403at2759"/>
<dbReference type="PROSITE" id="PS00189">
    <property type="entry name" value="LIPOYL"/>
    <property type="match status" value="1"/>
</dbReference>
<evidence type="ECO:0000256" key="10">
    <source>
        <dbReference type="RuleBase" id="RU003423"/>
    </source>
</evidence>
<comment type="function">
    <text evidence="9">Dihydrolipoamide succinyltransferase (E2) component of the 2-oxoglutarate dehydrogenase complex. The 2-oxoglutarate dehydrogenase complex catalyzes the overall conversion of 2-oxoglutarate to succinyl-CoA and CO(2). The 2-oxoglutarate dehydrogenase complex is mainly active in the mitochondrion. A fraction of the 2-oxoglutarate dehydrogenase complex also localizes in the nucleus and is required for lysine succinylation of histones: associates with KAT2A on chromatin and provides succinyl-CoA to histone succinyltransferase KAT2A.</text>
</comment>
<reference evidence="13" key="1">
    <citation type="submission" date="2025-08" db="UniProtKB">
        <authorList>
            <consortium name="RefSeq"/>
        </authorList>
    </citation>
    <scope>IDENTIFICATION</scope>
    <source>
        <tissue evidence="13">Whole organism</tissue>
    </source>
</reference>
<dbReference type="Pfam" id="PF00198">
    <property type="entry name" value="2-oxoacid_dh"/>
    <property type="match status" value="1"/>
</dbReference>
<dbReference type="EC" id="2.3.1.-" evidence="10"/>
<keyword evidence="8 10" id="KW-0012">Acyltransferase</keyword>
<organism evidence="12 13">
    <name type="scientific">Hyalella azteca</name>
    <name type="common">Amphipod</name>
    <dbReference type="NCBI Taxonomy" id="294128"/>
    <lineage>
        <taxon>Eukaryota</taxon>
        <taxon>Metazoa</taxon>
        <taxon>Ecdysozoa</taxon>
        <taxon>Arthropoda</taxon>
        <taxon>Crustacea</taxon>
        <taxon>Multicrustacea</taxon>
        <taxon>Malacostraca</taxon>
        <taxon>Eumalacostraca</taxon>
        <taxon>Peracarida</taxon>
        <taxon>Amphipoda</taxon>
        <taxon>Senticaudata</taxon>
        <taxon>Talitrida</taxon>
        <taxon>Talitroidea</taxon>
        <taxon>Hyalellidae</taxon>
        <taxon>Hyalella</taxon>
    </lineage>
</organism>
<keyword evidence="4" id="KW-0816">Tricarboxylic acid cycle</keyword>
<evidence type="ECO:0000256" key="4">
    <source>
        <dbReference type="ARBA" id="ARBA00022532"/>
    </source>
</evidence>
<name>A0A979FNR7_HYAAZ</name>
<evidence type="ECO:0000256" key="6">
    <source>
        <dbReference type="ARBA" id="ARBA00022823"/>
    </source>
</evidence>
<dbReference type="Gene3D" id="3.30.559.10">
    <property type="entry name" value="Chloramphenicol acetyltransferase-like domain"/>
    <property type="match status" value="1"/>
</dbReference>
<evidence type="ECO:0000313" key="12">
    <source>
        <dbReference type="Proteomes" id="UP000694843"/>
    </source>
</evidence>
<dbReference type="PANTHER" id="PTHR43416:SF5">
    <property type="entry name" value="DIHYDROLIPOYLLYSINE-RESIDUE SUCCINYLTRANSFERASE COMPONENT OF 2-OXOGLUTARATE DEHYDROGENASE COMPLEX, MITOCHONDRIAL"/>
    <property type="match status" value="1"/>
</dbReference>
<keyword evidence="7" id="KW-0809">Transit peptide</keyword>
<keyword evidence="12" id="KW-1185">Reference proteome</keyword>
<keyword evidence="6 10" id="KW-0450">Lipoyl</keyword>
<dbReference type="InterPro" id="IPR050537">
    <property type="entry name" value="2-oxoacid_dehydrogenase"/>
</dbReference>
<keyword evidence="5 10" id="KW-0808">Transferase</keyword>
<dbReference type="Gene3D" id="2.40.50.100">
    <property type="match status" value="1"/>
</dbReference>
<dbReference type="InterPro" id="IPR023213">
    <property type="entry name" value="CAT-like_dom_sf"/>
</dbReference>
<protein>
    <recommendedName>
        <fullName evidence="10">Dihydrolipoamide acetyltransferase component of pyruvate dehydrogenase complex</fullName>
        <ecNumber evidence="10">2.3.1.-</ecNumber>
    </recommendedName>
</protein>
<dbReference type="SUPFAM" id="SSF52777">
    <property type="entry name" value="CoA-dependent acyltransferases"/>
    <property type="match status" value="1"/>
</dbReference>
<comment type="cofactor">
    <cofactor evidence="1 10">
        <name>(R)-lipoate</name>
        <dbReference type="ChEBI" id="CHEBI:83088"/>
    </cofactor>
</comment>
<dbReference type="InterPro" id="IPR011053">
    <property type="entry name" value="Single_hybrid_motif"/>
</dbReference>
<evidence type="ECO:0000256" key="8">
    <source>
        <dbReference type="ARBA" id="ARBA00023315"/>
    </source>
</evidence>
<dbReference type="GeneID" id="108678444"/>
<dbReference type="Pfam" id="PF00364">
    <property type="entry name" value="Biotin_lipoyl"/>
    <property type="match status" value="1"/>
</dbReference>
<evidence type="ECO:0000259" key="11">
    <source>
        <dbReference type="PROSITE" id="PS50968"/>
    </source>
</evidence>
<sequence length="379" mass="39351">MNQEDQELDPDEVKSALVAHGHLRCLSSDLEADERRVEDRALGLAGVCMVRAQPLVCVSHAVPAPPALHHTWPSSSMAMEASTRLLHSTSILCTELQYGVVPAFAESISEGDLRWVKQVGDAVAADETVGEVETDKTTVPINSPCAGVVTELLVGDGATVSPGTRVFVITPGDAPPPKAAAAAPAVAAAAPPAAVAAPAPAAAPAAAAATAAPAAPVPPPAAFVASPRVPLSSMPVAAIQHSSFLQQAQVKVSLAAMLSTTMSIINIMELRKSVNAELTKRHGVKLGLMSAFVKASAYALVKIPTVNAVIDGNDVVYRDYVDISVAVATPKVSHVVYRDYVDISVAVATPKVSHVVYRDYVDISVAVATPKVSHVRRNT</sequence>
<evidence type="ECO:0000256" key="1">
    <source>
        <dbReference type="ARBA" id="ARBA00001938"/>
    </source>
</evidence>
<accession>A0A979FNR7</accession>
<proteinExistence type="inferred from homology"/>
<dbReference type="CDD" id="cd06849">
    <property type="entry name" value="lipoyl_domain"/>
    <property type="match status" value="1"/>
</dbReference>
<dbReference type="PROSITE" id="PS50968">
    <property type="entry name" value="BIOTINYL_LIPOYL"/>
    <property type="match status" value="1"/>
</dbReference>
<dbReference type="GO" id="GO:0004149">
    <property type="term" value="F:dihydrolipoyllysine-residue succinyltransferase activity"/>
    <property type="evidence" value="ECO:0007669"/>
    <property type="project" value="TreeGrafter"/>
</dbReference>
<dbReference type="InterPro" id="IPR003016">
    <property type="entry name" value="2-oxoA_DH_lipoyl-BS"/>
</dbReference>
<evidence type="ECO:0000256" key="5">
    <source>
        <dbReference type="ARBA" id="ARBA00022679"/>
    </source>
</evidence>
<evidence type="ECO:0000256" key="7">
    <source>
        <dbReference type="ARBA" id="ARBA00022946"/>
    </source>
</evidence>
<evidence type="ECO:0000256" key="3">
    <source>
        <dbReference type="ARBA" id="ARBA00007317"/>
    </source>
</evidence>
<dbReference type="AlphaFoldDB" id="A0A979FNR7"/>
<dbReference type="InterPro" id="IPR001078">
    <property type="entry name" value="2-oxoacid_DH_actylTfrase"/>
</dbReference>
<dbReference type="SUPFAM" id="SSF51230">
    <property type="entry name" value="Single hybrid motif"/>
    <property type="match status" value="1"/>
</dbReference>
<dbReference type="RefSeq" id="XP_047738709.1">
    <property type="nucleotide sequence ID" value="XM_047882753.1"/>
</dbReference>
<dbReference type="Proteomes" id="UP000694843">
    <property type="component" value="Unplaced"/>
</dbReference>
<evidence type="ECO:0000256" key="2">
    <source>
        <dbReference type="ARBA" id="ARBA00005145"/>
    </source>
</evidence>
<dbReference type="KEGG" id="hazt:108678444"/>
<dbReference type="InterPro" id="IPR000089">
    <property type="entry name" value="Biotin_lipoyl"/>
</dbReference>
<comment type="similarity">
    <text evidence="3 10">Belongs to the 2-oxoacid dehydrogenase family.</text>
</comment>
<gene>
    <name evidence="13" type="primary">LOC108678444</name>
</gene>
<feature type="domain" description="Lipoyl-binding" evidence="11">
    <location>
        <begin position="96"/>
        <end position="170"/>
    </location>
</feature>
<evidence type="ECO:0000256" key="9">
    <source>
        <dbReference type="ARBA" id="ARBA00046046"/>
    </source>
</evidence>
<evidence type="ECO:0000313" key="13">
    <source>
        <dbReference type="RefSeq" id="XP_047738709.1"/>
    </source>
</evidence>